<gene>
    <name evidence="1" type="ORF">GCM10009825_01130</name>
</gene>
<dbReference type="RefSeq" id="WP_344360868.1">
    <property type="nucleotide sequence ID" value="NZ_BAAAQB010000004.1"/>
</dbReference>
<dbReference type="EMBL" id="BAAAQB010000004">
    <property type="protein sequence ID" value="GAA2125100.1"/>
    <property type="molecule type" value="Genomic_DNA"/>
</dbReference>
<sequence length="52" mass="6215">MHLNLLDRESQIPCVDVYPNALKRHEIFEPWGVRDDLQEVFRRRYLTVGDSS</sequence>
<accession>A0ABP5K3G0</accession>
<name>A0ABP5K3G0_9MICC</name>
<comment type="caution">
    <text evidence="1">The sequence shown here is derived from an EMBL/GenBank/DDBJ whole genome shotgun (WGS) entry which is preliminary data.</text>
</comment>
<reference evidence="2" key="1">
    <citation type="journal article" date="2019" name="Int. J. Syst. Evol. Microbiol.">
        <title>The Global Catalogue of Microorganisms (GCM) 10K type strain sequencing project: providing services to taxonomists for standard genome sequencing and annotation.</title>
        <authorList>
            <consortium name="The Broad Institute Genomics Platform"/>
            <consortium name="The Broad Institute Genome Sequencing Center for Infectious Disease"/>
            <person name="Wu L."/>
            <person name="Ma J."/>
        </authorList>
    </citation>
    <scope>NUCLEOTIDE SEQUENCE [LARGE SCALE GENOMIC DNA]</scope>
    <source>
        <strain evidence="2">JCM 15921</strain>
    </source>
</reference>
<protein>
    <submittedName>
        <fullName evidence="1">Uncharacterized protein</fullName>
    </submittedName>
</protein>
<evidence type="ECO:0000313" key="1">
    <source>
        <dbReference type="EMBL" id="GAA2125100.1"/>
    </source>
</evidence>
<evidence type="ECO:0000313" key="2">
    <source>
        <dbReference type="Proteomes" id="UP001500102"/>
    </source>
</evidence>
<proteinExistence type="predicted"/>
<organism evidence="1 2">
    <name type="scientific">Arthrobacter humicola</name>
    <dbReference type="NCBI Taxonomy" id="409291"/>
    <lineage>
        <taxon>Bacteria</taxon>
        <taxon>Bacillati</taxon>
        <taxon>Actinomycetota</taxon>
        <taxon>Actinomycetes</taxon>
        <taxon>Micrococcales</taxon>
        <taxon>Micrococcaceae</taxon>
        <taxon>Arthrobacter</taxon>
    </lineage>
</organism>
<dbReference type="Proteomes" id="UP001500102">
    <property type="component" value="Unassembled WGS sequence"/>
</dbReference>
<keyword evidence="2" id="KW-1185">Reference proteome</keyword>